<name>A0ABX5YNR2_9PLAN</name>
<keyword evidence="2" id="KW-1185">Reference proteome</keyword>
<protein>
    <submittedName>
        <fullName evidence="1">Uncharacterized protein</fullName>
    </submittedName>
</protein>
<accession>A0ABX5YNR2</accession>
<dbReference type="Proteomes" id="UP000322887">
    <property type="component" value="Chromosome"/>
</dbReference>
<sequence>MTNQLSEFNTFKNDTEFKEVKTRIEALVKSGDLRECGLDPSESTRFVELYKSSSGDTWHLALPDHAFRGYLKLIDTKSQSTE</sequence>
<evidence type="ECO:0000313" key="1">
    <source>
        <dbReference type="EMBL" id="QEG17349.1"/>
    </source>
</evidence>
<proteinExistence type="predicted"/>
<reference evidence="1 2" key="1">
    <citation type="submission" date="2019-08" db="EMBL/GenBank/DDBJ databases">
        <title>Deep-cultivation of Planctomycetes and their phenomic and genomic characterization uncovers novel biology.</title>
        <authorList>
            <person name="Wiegand S."/>
            <person name="Jogler M."/>
            <person name="Boedeker C."/>
            <person name="Pinto D."/>
            <person name="Vollmers J."/>
            <person name="Rivas-Marin E."/>
            <person name="Kohn T."/>
            <person name="Peeters S.H."/>
            <person name="Heuer A."/>
            <person name="Rast P."/>
            <person name="Oberbeckmann S."/>
            <person name="Bunk B."/>
            <person name="Jeske O."/>
            <person name="Meyerdierks A."/>
            <person name="Storesund J.E."/>
            <person name="Kallscheuer N."/>
            <person name="Luecker S."/>
            <person name="Lage O.M."/>
            <person name="Pohl T."/>
            <person name="Merkel B.J."/>
            <person name="Hornburger P."/>
            <person name="Mueller R.-W."/>
            <person name="Bruemmer F."/>
            <person name="Labrenz M."/>
            <person name="Spormann A.M."/>
            <person name="Op den Camp H."/>
            <person name="Overmann J."/>
            <person name="Amann R."/>
            <person name="Jetten M.S.M."/>
            <person name="Mascher T."/>
            <person name="Medema M.H."/>
            <person name="Devos D.P."/>
            <person name="Kaster A.-K."/>
            <person name="Ovreas L."/>
            <person name="Rohde M."/>
            <person name="Galperin M.Y."/>
            <person name="Jogler C."/>
        </authorList>
    </citation>
    <scope>NUCLEOTIDE SEQUENCE [LARGE SCALE GENOMIC DNA]</scope>
    <source>
        <strain evidence="1 2">DSM 8797</strain>
    </source>
</reference>
<evidence type="ECO:0000313" key="2">
    <source>
        <dbReference type="Proteomes" id="UP000322887"/>
    </source>
</evidence>
<dbReference type="EMBL" id="CP042910">
    <property type="protein sequence ID" value="QEG17349.1"/>
    <property type="molecule type" value="Genomic_DNA"/>
</dbReference>
<gene>
    <name evidence="1" type="ORF">GmarT_32290</name>
</gene>
<organism evidence="1 2">
    <name type="scientific">Gimesia maris</name>
    <dbReference type="NCBI Taxonomy" id="122"/>
    <lineage>
        <taxon>Bacteria</taxon>
        <taxon>Pseudomonadati</taxon>
        <taxon>Planctomycetota</taxon>
        <taxon>Planctomycetia</taxon>
        <taxon>Planctomycetales</taxon>
        <taxon>Planctomycetaceae</taxon>
        <taxon>Gimesia</taxon>
    </lineage>
</organism>